<evidence type="ECO:0000313" key="9">
    <source>
        <dbReference type="Proteomes" id="UP001174909"/>
    </source>
</evidence>
<keyword evidence="2 6" id="KW-0812">Transmembrane</keyword>
<feature type="domain" description="Receptor ligand binding region" evidence="7">
    <location>
        <begin position="94"/>
        <end position="175"/>
    </location>
</feature>
<dbReference type="Proteomes" id="UP001174909">
    <property type="component" value="Unassembled WGS sequence"/>
</dbReference>
<reference evidence="8" key="1">
    <citation type="submission" date="2023-03" db="EMBL/GenBank/DDBJ databases">
        <authorList>
            <person name="Steffen K."/>
            <person name="Cardenas P."/>
        </authorList>
    </citation>
    <scope>NUCLEOTIDE SEQUENCE</scope>
</reference>
<comment type="subcellular location">
    <subcellularLocation>
        <location evidence="1">Membrane</location>
    </subcellularLocation>
</comment>
<dbReference type="SUPFAM" id="SSF53822">
    <property type="entry name" value="Periplasmic binding protein-like I"/>
    <property type="match status" value="1"/>
</dbReference>
<dbReference type="InterPro" id="IPR001828">
    <property type="entry name" value="ANF_lig-bd_rcpt"/>
</dbReference>
<name>A0AA35SME4_GEOBA</name>
<evidence type="ECO:0000259" key="7">
    <source>
        <dbReference type="Pfam" id="PF01094"/>
    </source>
</evidence>
<comment type="caution">
    <text evidence="8">The sequence shown here is derived from an EMBL/GenBank/DDBJ whole genome shotgun (WGS) entry which is preliminary data.</text>
</comment>
<gene>
    <name evidence="8" type="ORF">GBAR_LOCUS18242</name>
</gene>
<dbReference type="InterPro" id="IPR028082">
    <property type="entry name" value="Peripla_BP_I"/>
</dbReference>
<feature type="transmembrane region" description="Helical" evidence="6">
    <location>
        <begin position="20"/>
        <end position="42"/>
    </location>
</feature>
<keyword evidence="3 6" id="KW-1133">Transmembrane helix</keyword>
<evidence type="ECO:0000256" key="5">
    <source>
        <dbReference type="SAM" id="MobiDB-lite"/>
    </source>
</evidence>
<dbReference type="Gene3D" id="3.40.50.2300">
    <property type="match status" value="1"/>
</dbReference>
<proteinExistence type="predicted"/>
<dbReference type="Pfam" id="PF01094">
    <property type="entry name" value="ANF_receptor"/>
    <property type="match status" value="1"/>
</dbReference>
<keyword evidence="4 6" id="KW-0472">Membrane</keyword>
<evidence type="ECO:0000313" key="8">
    <source>
        <dbReference type="EMBL" id="CAI8032234.1"/>
    </source>
</evidence>
<feature type="region of interest" description="Disordered" evidence="5">
    <location>
        <begin position="183"/>
        <end position="202"/>
    </location>
</feature>
<dbReference type="EMBL" id="CASHTH010002590">
    <property type="protein sequence ID" value="CAI8032234.1"/>
    <property type="molecule type" value="Genomic_DNA"/>
</dbReference>
<accession>A0AA35SME4</accession>
<dbReference type="AlphaFoldDB" id="A0AA35SME4"/>
<protein>
    <recommendedName>
        <fullName evidence="7">Receptor ligand binding region domain-containing protein</fullName>
    </recommendedName>
</protein>
<evidence type="ECO:0000256" key="3">
    <source>
        <dbReference type="ARBA" id="ARBA00022989"/>
    </source>
</evidence>
<sequence length="212" mass="22928">MDRNCVSSTCLRRRRGSTSVGSSGLHYLVCSAVIISVIILQLPSASFAAGSSAGSGEGRDGSSSGSGTAPSSIPLNFIFLSSDNPRLRTSGSIPAVDIALEMVTQSGILGKYKLQYTEALDSQCDRTQSLDMFHEAVRKRKGETFVQNIAIIGAGCSVATLPVAEICHYYNLPMVRDEGARYQRKSKRGERSVKRGGREKRRGKGEVIYIDW</sequence>
<evidence type="ECO:0000256" key="2">
    <source>
        <dbReference type="ARBA" id="ARBA00022692"/>
    </source>
</evidence>
<keyword evidence="9" id="KW-1185">Reference proteome</keyword>
<evidence type="ECO:0000256" key="4">
    <source>
        <dbReference type="ARBA" id="ARBA00023136"/>
    </source>
</evidence>
<feature type="non-terminal residue" evidence="8">
    <location>
        <position position="1"/>
    </location>
</feature>
<evidence type="ECO:0000256" key="1">
    <source>
        <dbReference type="ARBA" id="ARBA00004370"/>
    </source>
</evidence>
<evidence type="ECO:0000256" key="6">
    <source>
        <dbReference type="SAM" id="Phobius"/>
    </source>
</evidence>
<organism evidence="8 9">
    <name type="scientific">Geodia barretti</name>
    <name type="common">Barrett's horny sponge</name>
    <dbReference type="NCBI Taxonomy" id="519541"/>
    <lineage>
        <taxon>Eukaryota</taxon>
        <taxon>Metazoa</taxon>
        <taxon>Porifera</taxon>
        <taxon>Demospongiae</taxon>
        <taxon>Heteroscleromorpha</taxon>
        <taxon>Tetractinellida</taxon>
        <taxon>Astrophorina</taxon>
        <taxon>Geodiidae</taxon>
        <taxon>Geodia</taxon>
    </lineage>
</organism>
<dbReference type="GO" id="GO:0016020">
    <property type="term" value="C:membrane"/>
    <property type="evidence" value="ECO:0007669"/>
    <property type="project" value="UniProtKB-SubCell"/>
</dbReference>